<feature type="region of interest" description="Disordered" evidence="1">
    <location>
        <begin position="139"/>
        <end position="172"/>
    </location>
</feature>
<reference evidence="2" key="1">
    <citation type="submission" date="2022-07" db="EMBL/GenBank/DDBJ databases">
        <title>Genome Sequence of Physisporinus lineatus.</title>
        <authorList>
            <person name="Buettner E."/>
        </authorList>
    </citation>
    <scope>NUCLEOTIDE SEQUENCE</scope>
    <source>
        <strain evidence="2">VT162</strain>
    </source>
</reference>
<keyword evidence="3" id="KW-1185">Reference proteome</keyword>
<comment type="caution">
    <text evidence="2">The sequence shown here is derived from an EMBL/GenBank/DDBJ whole genome shotgun (WGS) entry which is preliminary data.</text>
</comment>
<protein>
    <recommendedName>
        <fullName evidence="4">LysM domain-containing protein</fullName>
    </recommendedName>
</protein>
<evidence type="ECO:0000256" key="1">
    <source>
        <dbReference type="SAM" id="MobiDB-lite"/>
    </source>
</evidence>
<feature type="compositionally biased region" description="Acidic residues" evidence="1">
    <location>
        <begin position="31"/>
        <end position="41"/>
    </location>
</feature>
<feature type="region of interest" description="Disordered" evidence="1">
    <location>
        <begin position="195"/>
        <end position="214"/>
    </location>
</feature>
<name>A0AAD5Y8C0_9APHY</name>
<evidence type="ECO:0000313" key="3">
    <source>
        <dbReference type="Proteomes" id="UP001212997"/>
    </source>
</evidence>
<proteinExistence type="predicted"/>
<gene>
    <name evidence="2" type="ORF">NLI96_g11565</name>
</gene>
<dbReference type="AlphaFoldDB" id="A0AAD5Y8C0"/>
<feature type="compositionally biased region" description="Basic and acidic residues" evidence="1">
    <location>
        <begin position="148"/>
        <end position="172"/>
    </location>
</feature>
<evidence type="ECO:0000313" key="2">
    <source>
        <dbReference type="EMBL" id="KAJ3475844.1"/>
    </source>
</evidence>
<dbReference type="Proteomes" id="UP001212997">
    <property type="component" value="Unassembled WGS sequence"/>
</dbReference>
<sequence>MPPSESSPREIQSMSAVPWGCAGYVFAIGDDREDDDTEESGDIQVSDAKDTVDHAQPSSSSTQHDNEDVLFSSEHDEAEQSTDNPRKEAEGSFAPSKYYIKPGDTLLGIALRFGIDVLTKEVDWRVAKAYVALADVDPNVDGEAELEYESKKNGKEDKPSRDNSRDAETLEGRAIDRYLDDDEWEQREIREGRGVSIPKFPLSPDPRVNSASQHDRGLFSWWKRRS</sequence>
<organism evidence="2 3">
    <name type="scientific">Meripilus lineatus</name>
    <dbReference type="NCBI Taxonomy" id="2056292"/>
    <lineage>
        <taxon>Eukaryota</taxon>
        <taxon>Fungi</taxon>
        <taxon>Dikarya</taxon>
        <taxon>Basidiomycota</taxon>
        <taxon>Agaricomycotina</taxon>
        <taxon>Agaricomycetes</taxon>
        <taxon>Polyporales</taxon>
        <taxon>Meripilaceae</taxon>
        <taxon>Meripilus</taxon>
    </lineage>
</organism>
<dbReference type="CDD" id="cd00118">
    <property type="entry name" value="LysM"/>
    <property type="match status" value="1"/>
</dbReference>
<dbReference type="EMBL" id="JANAWD010000790">
    <property type="protein sequence ID" value="KAJ3475844.1"/>
    <property type="molecule type" value="Genomic_DNA"/>
</dbReference>
<evidence type="ECO:0008006" key="4">
    <source>
        <dbReference type="Google" id="ProtNLM"/>
    </source>
</evidence>
<dbReference type="InterPro" id="IPR018392">
    <property type="entry name" value="LysM"/>
</dbReference>
<accession>A0AAD5Y8C0</accession>
<feature type="region of interest" description="Disordered" evidence="1">
    <location>
        <begin position="28"/>
        <end position="98"/>
    </location>
</feature>